<dbReference type="AlphaFoldDB" id="A0A6S7A7C3"/>
<dbReference type="InterPro" id="IPR041698">
    <property type="entry name" value="Methyltransf_25"/>
</dbReference>
<organism evidence="2 3">
    <name type="scientific">Achromobacter kerstersii</name>
    <dbReference type="NCBI Taxonomy" id="1353890"/>
    <lineage>
        <taxon>Bacteria</taxon>
        <taxon>Pseudomonadati</taxon>
        <taxon>Pseudomonadota</taxon>
        <taxon>Betaproteobacteria</taxon>
        <taxon>Burkholderiales</taxon>
        <taxon>Alcaligenaceae</taxon>
        <taxon>Achromobacter</taxon>
    </lineage>
</organism>
<protein>
    <recommendedName>
        <fullName evidence="1">Methyltransferase domain-containing protein</fullName>
    </recommendedName>
</protein>
<accession>A0A6S7A7C3</accession>
<dbReference type="Proteomes" id="UP000494269">
    <property type="component" value="Unassembled WGS sequence"/>
</dbReference>
<dbReference type="InterPro" id="IPR029063">
    <property type="entry name" value="SAM-dependent_MTases_sf"/>
</dbReference>
<name>A0A6S7A7C3_9BURK</name>
<keyword evidence="3" id="KW-1185">Reference proteome</keyword>
<sequence>MPSPADGVIALYQDHAAAFEAQRGTTLVELGWLTQFLSLLPVPHPQVLDIGCGSGVPIARHLIENGCSITGIDTSLPLLSRAQSAFPNHRWIAADMRRLPFTEPFHGLIAWHSFFHLSPEDQRPMFSTFRRLASPGAVLMFTSGTSLGEAIGQFEGKPLYHGSLDREEYRQLLNANGFAVKHYVENDPACGGATVWLAQREVGTR</sequence>
<dbReference type="CDD" id="cd02440">
    <property type="entry name" value="AdoMet_MTases"/>
    <property type="match status" value="1"/>
</dbReference>
<dbReference type="Pfam" id="PF13649">
    <property type="entry name" value="Methyltransf_25"/>
    <property type="match status" value="1"/>
</dbReference>
<dbReference type="Gene3D" id="3.40.50.150">
    <property type="entry name" value="Vaccinia Virus protein VP39"/>
    <property type="match status" value="1"/>
</dbReference>
<evidence type="ECO:0000313" key="2">
    <source>
        <dbReference type="EMBL" id="CAB3717273.1"/>
    </source>
</evidence>
<dbReference type="SUPFAM" id="SSF53335">
    <property type="entry name" value="S-adenosyl-L-methionine-dependent methyltransferases"/>
    <property type="match status" value="1"/>
</dbReference>
<evidence type="ECO:0000313" key="3">
    <source>
        <dbReference type="Proteomes" id="UP000494269"/>
    </source>
</evidence>
<proteinExistence type="predicted"/>
<evidence type="ECO:0000259" key="1">
    <source>
        <dbReference type="Pfam" id="PF13649"/>
    </source>
</evidence>
<feature type="domain" description="Methyltransferase" evidence="1">
    <location>
        <begin position="47"/>
        <end position="136"/>
    </location>
</feature>
<gene>
    <name evidence="2" type="ORF">LMG3441_03541</name>
</gene>
<dbReference type="EMBL" id="CADIJQ010000005">
    <property type="protein sequence ID" value="CAB3717273.1"/>
    <property type="molecule type" value="Genomic_DNA"/>
</dbReference>
<reference evidence="2 3" key="1">
    <citation type="submission" date="2020-04" db="EMBL/GenBank/DDBJ databases">
        <authorList>
            <person name="De Canck E."/>
        </authorList>
    </citation>
    <scope>NUCLEOTIDE SEQUENCE [LARGE SCALE GENOMIC DNA]</scope>
    <source>
        <strain evidence="2 3">LMG 3441</strain>
    </source>
</reference>